<evidence type="ECO:0000313" key="11">
    <source>
        <dbReference type="EMBL" id="GBG26592.1"/>
    </source>
</evidence>
<organism evidence="11 12">
    <name type="scientific">Hondaea fermentalgiana</name>
    <dbReference type="NCBI Taxonomy" id="2315210"/>
    <lineage>
        <taxon>Eukaryota</taxon>
        <taxon>Sar</taxon>
        <taxon>Stramenopiles</taxon>
        <taxon>Bigyra</taxon>
        <taxon>Labyrinthulomycetes</taxon>
        <taxon>Thraustochytrida</taxon>
        <taxon>Thraustochytriidae</taxon>
        <taxon>Hondaea</taxon>
    </lineage>
</organism>
<keyword evidence="5" id="KW-0677">Repeat</keyword>
<dbReference type="Proteomes" id="UP000241890">
    <property type="component" value="Unassembled WGS sequence"/>
</dbReference>
<name>A0A2R5G6A9_9STRA</name>
<dbReference type="InParanoid" id="A0A2R5G6A9"/>
<dbReference type="Pfam" id="PF00153">
    <property type="entry name" value="Mito_carr"/>
    <property type="match status" value="3"/>
</dbReference>
<dbReference type="PANTHER" id="PTHR45788">
    <property type="entry name" value="SUCCINATE/FUMARATE MITOCHONDRIAL TRANSPORTER-RELATED"/>
    <property type="match status" value="1"/>
</dbReference>
<protein>
    <submittedName>
        <fullName evidence="11">Mitochondrial carrier protein</fullName>
    </submittedName>
</protein>
<keyword evidence="4 9" id="KW-0812">Transmembrane</keyword>
<comment type="subcellular location">
    <subcellularLocation>
        <location evidence="1">Mitochondrion membrane</location>
        <topology evidence="1">Multi-pass membrane protein</topology>
    </subcellularLocation>
</comment>
<evidence type="ECO:0000256" key="2">
    <source>
        <dbReference type="ARBA" id="ARBA00006375"/>
    </source>
</evidence>
<dbReference type="AlphaFoldDB" id="A0A2R5G6A9"/>
<reference evidence="11 12" key="1">
    <citation type="submission" date="2017-12" db="EMBL/GenBank/DDBJ databases">
        <title>Sequencing, de novo assembly and annotation of complete genome of a new Thraustochytrid species, strain FCC1311.</title>
        <authorList>
            <person name="Sedici K."/>
            <person name="Godart F."/>
            <person name="Aiese Cigliano R."/>
            <person name="Sanseverino W."/>
            <person name="Barakat M."/>
            <person name="Ortet P."/>
            <person name="Marechal E."/>
            <person name="Cagnac O."/>
            <person name="Amato A."/>
        </authorList>
    </citation>
    <scope>NUCLEOTIDE SEQUENCE [LARGE SCALE GENOMIC DNA]</scope>
</reference>
<evidence type="ECO:0000256" key="10">
    <source>
        <dbReference type="RuleBase" id="RU000488"/>
    </source>
</evidence>
<evidence type="ECO:0000256" key="8">
    <source>
        <dbReference type="ARBA" id="ARBA00023136"/>
    </source>
</evidence>
<comment type="similarity">
    <text evidence="2 10">Belongs to the mitochondrial carrier (TC 2.A.29) family.</text>
</comment>
<evidence type="ECO:0000256" key="6">
    <source>
        <dbReference type="ARBA" id="ARBA00022989"/>
    </source>
</evidence>
<proteinExistence type="inferred from homology"/>
<dbReference type="OrthoDB" id="44467at2759"/>
<dbReference type="InterPro" id="IPR018108">
    <property type="entry name" value="MCP_transmembrane"/>
</dbReference>
<dbReference type="PROSITE" id="PS50920">
    <property type="entry name" value="SOLCAR"/>
    <property type="match status" value="3"/>
</dbReference>
<keyword evidence="7" id="KW-0496">Mitochondrion</keyword>
<evidence type="ECO:0000256" key="4">
    <source>
        <dbReference type="ARBA" id="ARBA00022692"/>
    </source>
</evidence>
<dbReference type="SUPFAM" id="SSF103506">
    <property type="entry name" value="Mitochondrial carrier"/>
    <property type="match status" value="1"/>
</dbReference>
<evidence type="ECO:0000256" key="1">
    <source>
        <dbReference type="ARBA" id="ARBA00004225"/>
    </source>
</evidence>
<evidence type="ECO:0000256" key="9">
    <source>
        <dbReference type="PROSITE-ProRule" id="PRU00282"/>
    </source>
</evidence>
<dbReference type="GO" id="GO:0005469">
    <property type="term" value="F:succinate:fumarate antiporter activity"/>
    <property type="evidence" value="ECO:0007669"/>
    <property type="project" value="TreeGrafter"/>
</dbReference>
<dbReference type="GO" id="GO:0031966">
    <property type="term" value="C:mitochondrial membrane"/>
    <property type="evidence" value="ECO:0007669"/>
    <property type="project" value="UniProtKB-SubCell"/>
</dbReference>
<keyword evidence="3 10" id="KW-0813">Transport</keyword>
<comment type="caution">
    <text evidence="11">The sequence shown here is derived from an EMBL/GenBank/DDBJ whole genome shotgun (WGS) entry which is preliminary data.</text>
</comment>
<accession>A0A2R5G6A9</accession>
<sequence>MFAGVVAGAVEAAVTMPMEVTKTRQQYGRNEPMLASMRQAVAASGGIRGLYSGLGVQMLQNAGKIGIRFAVYQNIRGKLSDDPEQDKFLSGFAAGATEALLWVTPCERLKILRIRHAQLPPSQLFGTIFRTEGISSLWVGASPTFVRVTGSNAFRFYVYESIVQKYCGGNAALGGAAVGILSTILNNPVDVLKSEMQASSGKRNFSQTMSFLGSVVREKGLAHIFIAGLPARLVKIGAGQAVIFQVVQWISDDNAKK</sequence>
<evidence type="ECO:0000256" key="3">
    <source>
        <dbReference type="ARBA" id="ARBA00022448"/>
    </source>
</evidence>
<feature type="repeat" description="Solcar" evidence="9">
    <location>
        <begin position="1"/>
        <end position="78"/>
    </location>
</feature>
<keyword evidence="12" id="KW-1185">Reference proteome</keyword>
<dbReference type="PANTHER" id="PTHR45788:SF2">
    <property type="entry name" value="SUCCINATE_FUMARATE MITOCHONDRIAL TRANSPORTER"/>
    <property type="match status" value="1"/>
</dbReference>
<dbReference type="InterPro" id="IPR023395">
    <property type="entry name" value="MCP_dom_sf"/>
</dbReference>
<feature type="repeat" description="Solcar" evidence="9">
    <location>
        <begin position="166"/>
        <end position="253"/>
    </location>
</feature>
<evidence type="ECO:0000313" key="12">
    <source>
        <dbReference type="Proteomes" id="UP000241890"/>
    </source>
</evidence>
<keyword evidence="8 9" id="KW-0472">Membrane</keyword>
<evidence type="ECO:0000256" key="7">
    <source>
        <dbReference type="ARBA" id="ARBA00023128"/>
    </source>
</evidence>
<keyword evidence="6" id="KW-1133">Transmembrane helix</keyword>
<feature type="repeat" description="Solcar" evidence="9">
    <location>
        <begin position="86"/>
        <end position="165"/>
    </location>
</feature>
<evidence type="ECO:0000256" key="5">
    <source>
        <dbReference type="ARBA" id="ARBA00022737"/>
    </source>
</evidence>
<dbReference type="EMBL" id="BEYU01000022">
    <property type="protein sequence ID" value="GBG26592.1"/>
    <property type="molecule type" value="Genomic_DNA"/>
</dbReference>
<dbReference type="InterPro" id="IPR049563">
    <property type="entry name" value="TXTP-like"/>
</dbReference>
<gene>
    <name evidence="11" type="ORF">FCC1311_028132</name>
</gene>
<dbReference type="Gene3D" id="1.50.40.10">
    <property type="entry name" value="Mitochondrial carrier domain"/>
    <property type="match status" value="1"/>
</dbReference>